<gene>
    <name evidence="1" type="ORF">TCAL_15492</name>
</gene>
<proteinExistence type="predicted"/>
<accession>A0A553PRY1</accession>
<protein>
    <submittedName>
        <fullName evidence="1">Uncharacterized protein</fullName>
    </submittedName>
</protein>
<organism evidence="1 2">
    <name type="scientific">Tigriopus californicus</name>
    <name type="common">Marine copepod</name>
    <dbReference type="NCBI Taxonomy" id="6832"/>
    <lineage>
        <taxon>Eukaryota</taxon>
        <taxon>Metazoa</taxon>
        <taxon>Ecdysozoa</taxon>
        <taxon>Arthropoda</taxon>
        <taxon>Crustacea</taxon>
        <taxon>Multicrustacea</taxon>
        <taxon>Hexanauplia</taxon>
        <taxon>Copepoda</taxon>
        <taxon>Harpacticoida</taxon>
        <taxon>Harpacticidae</taxon>
        <taxon>Tigriopus</taxon>
    </lineage>
</organism>
<comment type="caution">
    <text evidence="1">The sequence shown here is derived from an EMBL/GenBank/DDBJ whole genome shotgun (WGS) entry which is preliminary data.</text>
</comment>
<keyword evidence="2" id="KW-1185">Reference proteome</keyword>
<evidence type="ECO:0000313" key="1">
    <source>
        <dbReference type="EMBL" id="TRY80435.1"/>
    </source>
</evidence>
<dbReference type="EMBL" id="VCGU01000001">
    <property type="protein sequence ID" value="TRY80435.1"/>
    <property type="molecule type" value="Genomic_DNA"/>
</dbReference>
<reference evidence="1 2" key="1">
    <citation type="journal article" date="2018" name="Nat. Ecol. Evol.">
        <title>Genomic signatures of mitonuclear coevolution across populations of Tigriopus californicus.</title>
        <authorList>
            <person name="Barreto F.S."/>
            <person name="Watson E.T."/>
            <person name="Lima T.G."/>
            <person name="Willett C.S."/>
            <person name="Edmands S."/>
            <person name="Li W."/>
            <person name="Burton R.S."/>
        </authorList>
    </citation>
    <scope>NUCLEOTIDE SEQUENCE [LARGE SCALE GENOMIC DNA]</scope>
    <source>
        <strain evidence="1 2">San Diego</strain>
    </source>
</reference>
<dbReference type="AlphaFoldDB" id="A0A553PRY1"/>
<evidence type="ECO:0000313" key="2">
    <source>
        <dbReference type="Proteomes" id="UP000318571"/>
    </source>
</evidence>
<dbReference type="Proteomes" id="UP000318571">
    <property type="component" value="Chromosome 12"/>
</dbReference>
<name>A0A553PRY1_TIGCA</name>
<sequence length="98" mass="11116">MVPKANTFQLRSLYSPAILGNERANADDLLEIFPKGKFPATSTSGRRGRYTPQARRQSFVYFIHSDDSTMVKPKIEKARSYTLSNTTWSSNFPPLNDN</sequence>